<dbReference type="EMBL" id="OX596095">
    <property type="protein sequence ID" value="CAM9469534.1"/>
    <property type="molecule type" value="Genomic_DNA"/>
</dbReference>
<reference evidence="1" key="1">
    <citation type="submission" date="2023-05" db="EMBL/GenBank/DDBJ databases">
        <authorList>
            <consortium name="ELIXIR-Norway"/>
        </authorList>
    </citation>
    <scope>NUCLEOTIDE SEQUENCE</scope>
</reference>
<gene>
    <name evidence="1" type="ORF">MRATA1EN22A_LOCUS2945</name>
</gene>
<sequence length="181" mass="18986">MGAKTSGTQTARPAGTCIPPLPPPGRAALANLCFHQTRNPLSPCPAPLNPSNTSPPCSPRLPPPQGPFTPRLHTGRLLQARVHGSNSRPGTDLSGALSVAAQVRTAGTQEGQTRIQLVALLNAKARAAHSTLASRPAAESRSPAAAPSTGSKEDFNPSWHMQKHHWMNGEAEISILELGRN</sequence>
<reference evidence="1" key="2">
    <citation type="submission" date="2025-03" db="EMBL/GenBank/DDBJ databases">
        <authorList>
            <consortium name="ELIXIR-Norway"/>
            <consortium name="Elixir Norway"/>
        </authorList>
    </citation>
    <scope>NUCLEOTIDE SEQUENCE</scope>
</reference>
<evidence type="ECO:0000313" key="1">
    <source>
        <dbReference type="EMBL" id="CAM9469534.1"/>
    </source>
</evidence>
<protein>
    <submittedName>
        <fullName evidence="1">Uncharacterized protein</fullName>
    </submittedName>
</protein>
<evidence type="ECO:0000313" key="2">
    <source>
        <dbReference type="Proteomes" id="UP001162501"/>
    </source>
</evidence>
<name>A0AC59Y808_RANTA</name>
<dbReference type="Proteomes" id="UP001162501">
    <property type="component" value="Chromosome 11"/>
</dbReference>
<accession>A0AC59Y808</accession>
<proteinExistence type="predicted"/>
<organism evidence="1 2">
    <name type="scientific">Rangifer tarandus platyrhynchus</name>
    <name type="common">Svalbard reindeer</name>
    <dbReference type="NCBI Taxonomy" id="3082113"/>
    <lineage>
        <taxon>Eukaryota</taxon>
        <taxon>Metazoa</taxon>
        <taxon>Chordata</taxon>
        <taxon>Craniata</taxon>
        <taxon>Vertebrata</taxon>
        <taxon>Euteleostomi</taxon>
        <taxon>Mammalia</taxon>
        <taxon>Eutheria</taxon>
        <taxon>Laurasiatheria</taxon>
        <taxon>Artiodactyla</taxon>
        <taxon>Ruminantia</taxon>
        <taxon>Pecora</taxon>
        <taxon>Cervidae</taxon>
        <taxon>Odocoileinae</taxon>
        <taxon>Rangifer</taxon>
    </lineage>
</organism>